<protein>
    <submittedName>
        <fullName evidence="1">Uncharacterized protein</fullName>
    </submittedName>
</protein>
<name>A0A0E9QL54_ANGAN</name>
<reference evidence="1" key="1">
    <citation type="submission" date="2014-11" db="EMBL/GenBank/DDBJ databases">
        <authorList>
            <person name="Amaro Gonzalez C."/>
        </authorList>
    </citation>
    <scope>NUCLEOTIDE SEQUENCE</scope>
</reference>
<proteinExistence type="predicted"/>
<organism evidence="1">
    <name type="scientific">Anguilla anguilla</name>
    <name type="common">European freshwater eel</name>
    <name type="synonym">Muraena anguilla</name>
    <dbReference type="NCBI Taxonomy" id="7936"/>
    <lineage>
        <taxon>Eukaryota</taxon>
        <taxon>Metazoa</taxon>
        <taxon>Chordata</taxon>
        <taxon>Craniata</taxon>
        <taxon>Vertebrata</taxon>
        <taxon>Euteleostomi</taxon>
        <taxon>Actinopterygii</taxon>
        <taxon>Neopterygii</taxon>
        <taxon>Teleostei</taxon>
        <taxon>Anguilliformes</taxon>
        <taxon>Anguillidae</taxon>
        <taxon>Anguilla</taxon>
    </lineage>
</organism>
<accession>A0A0E9QL54</accession>
<evidence type="ECO:0000313" key="1">
    <source>
        <dbReference type="EMBL" id="JAH17509.1"/>
    </source>
</evidence>
<dbReference type="AlphaFoldDB" id="A0A0E9QL54"/>
<reference evidence="1" key="2">
    <citation type="journal article" date="2015" name="Fish Shellfish Immunol.">
        <title>Early steps in the European eel (Anguilla anguilla)-Vibrio vulnificus interaction in the gills: Role of the RtxA13 toxin.</title>
        <authorList>
            <person name="Callol A."/>
            <person name="Pajuelo D."/>
            <person name="Ebbesson L."/>
            <person name="Teles M."/>
            <person name="MacKenzie S."/>
            <person name="Amaro C."/>
        </authorList>
    </citation>
    <scope>NUCLEOTIDE SEQUENCE</scope>
</reference>
<sequence length="31" mass="3620">MKFGLLSYLLGKNCQYTPKYLDSLKHKGIIF</sequence>
<dbReference type="EMBL" id="GBXM01091068">
    <property type="protein sequence ID" value="JAH17509.1"/>
    <property type="molecule type" value="Transcribed_RNA"/>
</dbReference>